<gene>
    <name evidence="1" type="ORF">L0P48_00710</name>
</gene>
<protein>
    <submittedName>
        <fullName evidence="1">Uncharacterized protein</fullName>
    </submittedName>
</protein>
<dbReference type="RefSeq" id="WP_015524738.1">
    <property type="nucleotide sequence ID" value="NZ_JAKNDE010000001.1"/>
</dbReference>
<dbReference type="Proteomes" id="UP001200089">
    <property type="component" value="Unassembled WGS sequence"/>
</dbReference>
<proteinExistence type="predicted"/>
<reference evidence="1" key="1">
    <citation type="submission" date="2022-01" db="EMBL/GenBank/DDBJ databases">
        <title>Collection of gut derived symbiotic bacterial strains cultured from healthy donors.</title>
        <authorList>
            <person name="Lin H."/>
            <person name="Kohout C."/>
            <person name="Waligurski E."/>
            <person name="Pamer E.G."/>
        </authorList>
    </citation>
    <scope>NUCLEOTIDE SEQUENCE</scope>
    <source>
        <strain evidence="1">DFI.1.11</strain>
    </source>
</reference>
<sequence length="55" mass="6160">MKQHNISANRIQRWLAIHFPEYLGLYTRFDAISGLAVLEKAPLPKDVIALGVNGI</sequence>
<name>A0AAW5CKK5_9FIRM</name>
<organism evidence="1 2">
    <name type="scientific">Blautia massiliensis</name>
    <name type="common">ex Durand et al. 2017</name>
    <dbReference type="NCBI Taxonomy" id="1737424"/>
    <lineage>
        <taxon>Bacteria</taxon>
        <taxon>Bacillati</taxon>
        <taxon>Bacillota</taxon>
        <taxon>Clostridia</taxon>
        <taxon>Lachnospirales</taxon>
        <taxon>Lachnospiraceae</taxon>
        <taxon>Blautia</taxon>
    </lineage>
</organism>
<comment type="caution">
    <text evidence="1">The sequence shown here is derived from an EMBL/GenBank/DDBJ whole genome shotgun (WGS) entry which is preliminary data.</text>
</comment>
<evidence type="ECO:0000313" key="1">
    <source>
        <dbReference type="EMBL" id="MCG5032138.1"/>
    </source>
</evidence>
<dbReference type="EMBL" id="JAKNDE010000001">
    <property type="protein sequence ID" value="MCG5032138.1"/>
    <property type="molecule type" value="Genomic_DNA"/>
</dbReference>
<accession>A0AAW5CKK5</accession>
<dbReference type="AlphaFoldDB" id="A0AAW5CKK5"/>
<evidence type="ECO:0000313" key="2">
    <source>
        <dbReference type="Proteomes" id="UP001200089"/>
    </source>
</evidence>